<dbReference type="AlphaFoldDB" id="A0A2Z4PV90"/>
<sequence>MTQKIKAVSFVPRFFGAFGQFFKYMGSGDYAARCQQANKGELFAFEAEPTVITETVEVIREIEVMAPALDTVNEDGAHQLLLLLQQEARFIDFLQESIDDYADADVGAAARQIHAGCSKVLTQHFTIEVVNSAAENSRIEIPADYDAKQIKLEGRVEGAGPYTGTLIHPGWKVTDTRLPKVTNTESLTILAPAEVEV</sequence>
<evidence type="ECO:0000313" key="2">
    <source>
        <dbReference type="EMBL" id="AWY00904.1"/>
    </source>
</evidence>
<organism evidence="2 4">
    <name type="scientific">Marinomonas primoryensis</name>
    <dbReference type="NCBI Taxonomy" id="178399"/>
    <lineage>
        <taxon>Bacteria</taxon>
        <taxon>Pseudomonadati</taxon>
        <taxon>Pseudomonadota</taxon>
        <taxon>Gammaproteobacteria</taxon>
        <taxon>Oceanospirillales</taxon>
        <taxon>Oceanospirillaceae</taxon>
        <taxon>Marinomonas</taxon>
    </lineage>
</organism>
<dbReference type="InterPro" id="IPR021212">
    <property type="entry name" value="DUF2760"/>
</dbReference>
<dbReference type="Pfam" id="PF10816">
    <property type="entry name" value="DUF2760"/>
    <property type="match status" value="1"/>
</dbReference>
<dbReference type="EMBL" id="JBDYKN010000004">
    <property type="protein sequence ID" value="MEP7729033.1"/>
    <property type="molecule type" value="Genomic_DNA"/>
</dbReference>
<proteinExistence type="predicted"/>
<feature type="domain" description="DUF2760" evidence="1">
    <location>
        <begin position="75"/>
        <end position="196"/>
    </location>
</feature>
<accession>A0A2Z4PV90</accession>
<dbReference type="RefSeq" id="WP_112138949.1">
    <property type="nucleotide sequence ID" value="NZ_CP016181.1"/>
</dbReference>
<keyword evidence="5" id="KW-1185">Reference proteome</keyword>
<dbReference type="Proteomes" id="UP001471651">
    <property type="component" value="Unassembled WGS sequence"/>
</dbReference>
<dbReference type="OrthoDB" id="21395at2"/>
<protein>
    <submittedName>
        <fullName evidence="3">DUF2760 domain-containing protein</fullName>
    </submittedName>
</protein>
<evidence type="ECO:0000313" key="4">
    <source>
        <dbReference type="Proteomes" id="UP000249898"/>
    </source>
</evidence>
<reference evidence="3 5" key="2">
    <citation type="submission" date="2024-05" db="EMBL/GenBank/DDBJ databases">
        <authorList>
            <person name="Busch G.E."/>
            <person name="Sharma I."/>
        </authorList>
    </citation>
    <scope>NUCLEOTIDE SEQUENCE [LARGE SCALE GENOMIC DNA]</scope>
    <source>
        <strain evidence="3 5">23GB23</strain>
    </source>
</reference>
<evidence type="ECO:0000259" key="1">
    <source>
        <dbReference type="Pfam" id="PF10816"/>
    </source>
</evidence>
<dbReference type="Proteomes" id="UP000249898">
    <property type="component" value="Chromosome"/>
</dbReference>
<gene>
    <name evidence="2" type="ORF">A8139_13630</name>
    <name evidence="3" type="ORF">ABKW32_06210</name>
</gene>
<evidence type="ECO:0000313" key="3">
    <source>
        <dbReference type="EMBL" id="MEP7729033.1"/>
    </source>
</evidence>
<name>A0A2Z4PV90_9GAMM</name>
<evidence type="ECO:0000313" key="5">
    <source>
        <dbReference type="Proteomes" id="UP001471651"/>
    </source>
</evidence>
<reference evidence="2 4" key="1">
    <citation type="submission" date="2016-06" db="EMBL/GenBank/DDBJ databases">
        <title>The sequenced genome of the ice-adhering bacterium Marinomonas primoryensis, from Antarctica.</title>
        <authorList>
            <person name="Graham L."/>
            <person name="Vance T.D.R."/>
            <person name="Davies P.L."/>
        </authorList>
    </citation>
    <scope>NUCLEOTIDE SEQUENCE [LARGE SCALE GENOMIC DNA]</scope>
    <source>
        <strain evidence="2 4">AceL</strain>
    </source>
</reference>
<dbReference type="EMBL" id="CP016181">
    <property type="protein sequence ID" value="AWY00904.1"/>
    <property type="molecule type" value="Genomic_DNA"/>
</dbReference>